<feature type="region of interest" description="Disordered" evidence="1">
    <location>
        <begin position="244"/>
        <end position="265"/>
    </location>
</feature>
<dbReference type="EnsemblMetazoa" id="PPA34195.1">
    <property type="protein sequence ID" value="PPA34195.1"/>
    <property type="gene ID" value="WBGene00272564"/>
</dbReference>
<dbReference type="AlphaFoldDB" id="A0A2A6CPX7"/>
<protein>
    <submittedName>
        <fullName evidence="2">DM domain-containing protein</fullName>
    </submittedName>
</protein>
<sequence length="326" mass="35630">MIDTNRRSSSDTSSNFAASAALYNIAQMAQKNEASSVSCCLKCLGHGRRVLYVNGHVNACPYSTCSCEMCAHVTCQSVSWIVRRNRIRQRRDQLAVQQRRSPARQGDHSIKTTREFLMEGMRNLRTVHLPANNNAVHATADRQLLPNSTQGVSENSFEKPLTITPLIPPVSNVSMPHQIDYSSAAPHSSESTITYGTIAALLATSSSRLLAELECRSKRMSPFQPSVQPERFPALLTALNTPPASIDPSPSDSQCSVSSTISITSPEDTSTADQIVYLPLTTSEASLLGGQRLSRNLYVPYDADRSHPAFSKFIASVQQLEQTMLG</sequence>
<dbReference type="InterPro" id="IPR036407">
    <property type="entry name" value="DM_DNA-bd_sf"/>
</dbReference>
<dbReference type="SUPFAM" id="SSF82927">
    <property type="entry name" value="Cysteine-rich DNA binding domain, (DM domain)"/>
    <property type="match status" value="1"/>
</dbReference>
<evidence type="ECO:0000313" key="3">
    <source>
        <dbReference type="Proteomes" id="UP000005239"/>
    </source>
</evidence>
<name>A0A2A6CPX7_PRIPA</name>
<organism evidence="2 3">
    <name type="scientific">Pristionchus pacificus</name>
    <name type="common">Parasitic nematode worm</name>
    <dbReference type="NCBI Taxonomy" id="54126"/>
    <lineage>
        <taxon>Eukaryota</taxon>
        <taxon>Metazoa</taxon>
        <taxon>Ecdysozoa</taxon>
        <taxon>Nematoda</taxon>
        <taxon>Chromadorea</taxon>
        <taxon>Rhabditida</taxon>
        <taxon>Rhabditina</taxon>
        <taxon>Diplogasteromorpha</taxon>
        <taxon>Diplogasteroidea</taxon>
        <taxon>Neodiplogasteridae</taxon>
        <taxon>Pristionchus</taxon>
    </lineage>
</organism>
<accession>A0A8R1YMW2</accession>
<feature type="compositionally biased region" description="Low complexity" evidence="1">
    <location>
        <begin position="244"/>
        <end position="259"/>
    </location>
</feature>
<reference evidence="2" key="2">
    <citation type="submission" date="2022-06" db="UniProtKB">
        <authorList>
            <consortium name="EnsemblMetazoa"/>
        </authorList>
    </citation>
    <scope>IDENTIFICATION</scope>
    <source>
        <strain evidence="2">PS312</strain>
    </source>
</reference>
<proteinExistence type="predicted"/>
<evidence type="ECO:0000256" key="1">
    <source>
        <dbReference type="SAM" id="MobiDB-lite"/>
    </source>
</evidence>
<gene>
    <name evidence="2" type="primary">WBGene00272564</name>
</gene>
<dbReference type="GO" id="GO:0000978">
    <property type="term" value="F:RNA polymerase II cis-regulatory region sequence-specific DNA binding"/>
    <property type="evidence" value="ECO:0000318"/>
    <property type="project" value="GO_Central"/>
</dbReference>
<evidence type="ECO:0000313" key="2">
    <source>
        <dbReference type="EnsemblMetazoa" id="PPA34195.1"/>
    </source>
</evidence>
<reference evidence="3" key="1">
    <citation type="journal article" date="2008" name="Nat. Genet.">
        <title>The Pristionchus pacificus genome provides a unique perspective on nematode lifestyle and parasitism.</title>
        <authorList>
            <person name="Dieterich C."/>
            <person name="Clifton S.W."/>
            <person name="Schuster L.N."/>
            <person name="Chinwalla A."/>
            <person name="Delehaunty K."/>
            <person name="Dinkelacker I."/>
            <person name="Fulton L."/>
            <person name="Fulton R."/>
            <person name="Godfrey J."/>
            <person name="Minx P."/>
            <person name="Mitreva M."/>
            <person name="Roeseler W."/>
            <person name="Tian H."/>
            <person name="Witte H."/>
            <person name="Yang S.P."/>
            <person name="Wilson R.K."/>
            <person name="Sommer R.J."/>
        </authorList>
    </citation>
    <scope>NUCLEOTIDE SEQUENCE [LARGE SCALE GENOMIC DNA]</scope>
    <source>
        <strain evidence="3">PS312</strain>
    </source>
</reference>
<dbReference type="Proteomes" id="UP000005239">
    <property type="component" value="Unassembled WGS sequence"/>
</dbReference>
<dbReference type="GO" id="GO:0005634">
    <property type="term" value="C:nucleus"/>
    <property type="evidence" value="ECO:0000318"/>
    <property type="project" value="GO_Central"/>
</dbReference>
<dbReference type="GO" id="GO:0007548">
    <property type="term" value="P:sex differentiation"/>
    <property type="evidence" value="ECO:0000318"/>
    <property type="project" value="GO_Central"/>
</dbReference>
<keyword evidence="3" id="KW-1185">Reference proteome</keyword>
<dbReference type="GO" id="GO:0006357">
    <property type="term" value="P:regulation of transcription by RNA polymerase II"/>
    <property type="evidence" value="ECO:0000318"/>
    <property type="project" value="GO_Central"/>
</dbReference>
<accession>A0A2A6CPX7</accession>
<dbReference type="GO" id="GO:0000981">
    <property type="term" value="F:DNA-binding transcription factor activity, RNA polymerase II-specific"/>
    <property type="evidence" value="ECO:0000318"/>
    <property type="project" value="GO_Central"/>
</dbReference>